<organism evidence="2 3">
    <name type="scientific">Fragilariopsis cylindrus CCMP1102</name>
    <dbReference type="NCBI Taxonomy" id="635003"/>
    <lineage>
        <taxon>Eukaryota</taxon>
        <taxon>Sar</taxon>
        <taxon>Stramenopiles</taxon>
        <taxon>Ochrophyta</taxon>
        <taxon>Bacillariophyta</taxon>
        <taxon>Bacillariophyceae</taxon>
        <taxon>Bacillariophycidae</taxon>
        <taxon>Bacillariales</taxon>
        <taxon>Bacillariaceae</taxon>
        <taxon>Fragilariopsis</taxon>
    </lineage>
</organism>
<evidence type="ECO:0000313" key="3">
    <source>
        <dbReference type="Proteomes" id="UP000095751"/>
    </source>
</evidence>
<dbReference type="KEGG" id="fcy:FRACYDRAFT_245271"/>
<keyword evidence="1" id="KW-0812">Transmembrane</keyword>
<evidence type="ECO:0000256" key="1">
    <source>
        <dbReference type="SAM" id="Phobius"/>
    </source>
</evidence>
<feature type="transmembrane region" description="Helical" evidence="1">
    <location>
        <begin position="177"/>
        <end position="200"/>
    </location>
</feature>
<name>A0A1E7F066_9STRA</name>
<proteinExistence type="predicted"/>
<evidence type="ECO:0000313" key="2">
    <source>
        <dbReference type="EMBL" id="OEU11469.1"/>
    </source>
</evidence>
<feature type="transmembrane region" description="Helical" evidence="1">
    <location>
        <begin position="275"/>
        <end position="294"/>
    </location>
</feature>
<dbReference type="OrthoDB" id="10531757at2759"/>
<gene>
    <name evidence="2" type="ORF">FRACYDRAFT_245271</name>
</gene>
<keyword evidence="1" id="KW-0472">Membrane</keyword>
<dbReference type="Proteomes" id="UP000095751">
    <property type="component" value="Unassembled WGS sequence"/>
</dbReference>
<dbReference type="InParanoid" id="A0A1E7F066"/>
<sequence>MNFNLLFDTFVPVSSIITISIVVGYTLPRHDYFGLFWLLCWTIAVIISLAGAKGEGGEGEGLFNTGGNNDTNDRIWGIIVLVGIPLLMLLILYGWWKIQEEDEQELSSSSLVRRNRNRKQQRGSNSTRLFPITIKPIRNFVLKCVPLWSMVAIHIYRLDGLSVVIPFWYNGRVPKFIGYQTIILDVIIGVTAIPFTYILYSPTTQLRFKSKRSIIIQRPSYGGPCLKDIFWLWNSIGLYDLCSGYLFLMMNILNIGGPTYITEPSLLPQLGKHPFPLLLLFQVPLAISIHILLLTNLDEIIKVQSLGMMNNNNNNNNGQLVLPR</sequence>
<protein>
    <submittedName>
        <fullName evidence="2">Uncharacterized protein</fullName>
    </submittedName>
</protein>
<feature type="transmembrane region" description="Helical" evidence="1">
    <location>
        <begin position="34"/>
        <end position="54"/>
    </location>
</feature>
<feature type="transmembrane region" description="Helical" evidence="1">
    <location>
        <begin position="6"/>
        <end position="27"/>
    </location>
</feature>
<feature type="transmembrane region" description="Helical" evidence="1">
    <location>
        <begin position="236"/>
        <end position="255"/>
    </location>
</feature>
<keyword evidence="1" id="KW-1133">Transmembrane helix</keyword>
<keyword evidence="3" id="KW-1185">Reference proteome</keyword>
<feature type="transmembrane region" description="Helical" evidence="1">
    <location>
        <begin position="74"/>
        <end position="96"/>
    </location>
</feature>
<reference evidence="2 3" key="1">
    <citation type="submission" date="2016-09" db="EMBL/GenBank/DDBJ databases">
        <title>Extensive genetic diversity and differential bi-allelic expression allows diatom success in the polar Southern Ocean.</title>
        <authorList>
            <consortium name="DOE Joint Genome Institute"/>
            <person name="Mock T."/>
            <person name="Otillar R.P."/>
            <person name="Strauss J."/>
            <person name="Dupont C."/>
            <person name="Frickenhaus S."/>
            <person name="Maumus F."/>
            <person name="Mcmullan M."/>
            <person name="Sanges R."/>
            <person name="Schmutz J."/>
            <person name="Toseland A."/>
            <person name="Valas R."/>
            <person name="Veluchamy A."/>
            <person name="Ward B.J."/>
            <person name="Allen A."/>
            <person name="Barry K."/>
            <person name="Falciatore A."/>
            <person name="Ferrante M."/>
            <person name="Fortunato A.E."/>
            <person name="Gloeckner G."/>
            <person name="Gruber A."/>
            <person name="Hipkin R."/>
            <person name="Janech M."/>
            <person name="Kroth P."/>
            <person name="Leese F."/>
            <person name="Lindquist E."/>
            <person name="Lyon B.R."/>
            <person name="Martin J."/>
            <person name="Mayer C."/>
            <person name="Parker M."/>
            <person name="Quesneville H."/>
            <person name="Raymond J."/>
            <person name="Uhlig C."/>
            <person name="Valentin K.U."/>
            <person name="Worden A.Z."/>
            <person name="Armbrust E.V."/>
            <person name="Bowler C."/>
            <person name="Green B."/>
            <person name="Moulton V."/>
            <person name="Van Oosterhout C."/>
            <person name="Grigoriev I."/>
        </authorList>
    </citation>
    <scope>NUCLEOTIDE SEQUENCE [LARGE SCALE GENOMIC DNA]</scope>
    <source>
        <strain evidence="2 3">CCMP1102</strain>
    </source>
</reference>
<dbReference type="EMBL" id="KV784367">
    <property type="protein sequence ID" value="OEU11469.1"/>
    <property type="molecule type" value="Genomic_DNA"/>
</dbReference>
<dbReference type="AlphaFoldDB" id="A0A1E7F066"/>
<accession>A0A1E7F066</accession>